<name>A0A1H5VMY8_9FLAO</name>
<dbReference type="EMBL" id="FNVP01000003">
    <property type="protein sequence ID" value="SEF88604.1"/>
    <property type="molecule type" value="Genomic_DNA"/>
</dbReference>
<dbReference type="AlphaFoldDB" id="A0A1H5VMY8"/>
<dbReference type="SUPFAM" id="SSF51735">
    <property type="entry name" value="NAD(P)-binding Rossmann-fold domains"/>
    <property type="match status" value="1"/>
</dbReference>
<dbReference type="Proteomes" id="UP000236737">
    <property type="component" value="Unassembled WGS sequence"/>
</dbReference>
<sequence>MIDRIMGNKKKAEDQFTGPEPVGRIGQHEEIANAGACMFCDDASFATRLAISVDGSFVAQ</sequence>
<keyword evidence="3" id="KW-1185">Reference proteome</keyword>
<evidence type="ECO:0000313" key="2">
    <source>
        <dbReference type="EMBL" id="SEF88604.1"/>
    </source>
</evidence>
<reference evidence="3" key="1">
    <citation type="submission" date="2016-10" db="EMBL/GenBank/DDBJ databases">
        <authorList>
            <person name="Varghese N."/>
            <person name="Submissions S."/>
        </authorList>
    </citation>
    <scope>NUCLEOTIDE SEQUENCE [LARGE SCALE GENOMIC DNA]</scope>
    <source>
        <strain evidence="3">CGMCC 1.9230</strain>
    </source>
</reference>
<accession>A0A1H5VMY8</accession>
<protein>
    <submittedName>
        <fullName evidence="2">3-oxoacyl-[acyl-carrier protein] reductase</fullName>
    </submittedName>
</protein>
<dbReference type="Gene3D" id="3.40.50.720">
    <property type="entry name" value="NAD(P)-binding Rossmann-like Domain"/>
    <property type="match status" value="1"/>
</dbReference>
<evidence type="ECO:0000256" key="1">
    <source>
        <dbReference type="SAM" id="MobiDB-lite"/>
    </source>
</evidence>
<evidence type="ECO:0000313" key="3">
    <source>
        <dbReference type="Proteomes" id="UP000236737"/>
    </source>
</evidence>
<proteinExistence type="predicted"/>
<feature type="region of interest" description="Disordered" evidence="1">
    <location>
        <begin position="1"/>
        <end position="23"/>
    </location>
</feature>
<dbReference type="InterPro" id="IPR036291">
    <property type="entry name" value="NAD(P)-bd_dom_sf"/>
</dbReference>
<organism evidence="2 3">
    <name type="scientific">Flavobacterium urumqiense</name>
    <dbReference type="NCBI Taxonomy" id="935224"/>
    <lineage>
        <taxon>Bacteria</taxon>
        <taxon>Pseudomonadati</taxon>
        <taxon>Bacteroidota</taxon>
        <taxon>Flavobacteriia</taxon>
        <taxon>Flavobacteriales</taxon>
        <taxon>Flavobacteriaceae</taxon>
        <taxon>Flavobacterium</taxon>
    </lineage>
</organism>
<gene>
    <name evidence="2" type="ORF">SAMN04488130_103284</name>
</gene>